<dbReference type="AlphaFoldDB" id="A0A1I2UA67"/>
<evidence type="ECO:0000313" key="1">
    <source>
        <dbReference type="EMBL" id="SFG73933.1"/>
    </source>
</evidence>
<protein>
    <submittedName>
        <fullName evidence="1">Uncharacterized protein</fullName>
    </submittedName>
</protein>
<organism evidence="1 2">
    <name type="scientific">Streptomyces mirabilis</name>
    <dbReference type="NCBI Taxonomy" id="68239"/>
    <lineage>
        <taxon>Bacteria</taxon>
        <taxon>Bacillati</taxon>
        <taxon>Actinomycetota</taxon>
        <taxon>Actinomycetes</taxon>
        <taxon>Kitasatosporales</taxon>
        <taxon>Streptomycetaceae</taxon>
        <taxon>Streptomyces</taxon>
    </lineage>
</organism>
<dbReference type="STRING" id="68239.GCA_000745715_00361"/>
<accession>A0A1I2UA67</accession>
<gene>
    <name evidence="1" type="ORF">SAMN02787118_12760</name>
</gene>
<sequence>MLSAGLFGFTCAGLRCAIGSVWPMVVVHGLDDFFQIRFPGAAPDWWEACVYVFHAEYGVWLLRRYGSGGGPLGVSGAGEDSDECPEQAAAVG</sequence>
<dbReference type="RefSeq" id="WP_256259332.1">
    <property type="nucleotide sequence ID" value="NZ_FONR01000027.1"/>
</dbReference>
<evidence type="ECO:0000313" key="2">
    <source>
        <dbReference type="Proteomes" id="UP000181942"/>
    </source>
</evidence>
<dbReference type="EMBL" id="FONR01000027">
    <property type="protein sequence ID" value="SFG73933.1"/>
    <property type="molecule type" value="Genomic_DNA"/>
</dbReference>
<reference evidence="1 2" key="1">
    <citation type="submission" date="2016-10" db="EMBL/GenBank/DDBJ databases">
        <authorList>
            <person name="de Groot N.N."/>
        </authorList>
    </citation>
    <scope>NUCLEOTIDE SEQUENCE [LARGE SCALE GENOMIC DNA]</scope>
    <source>
        <strain evidence="1 2">OK461</strain>
    </source>
</reference>
<proteinExistence type="predicted"/>
<dbReference type="Proteomes" id="UP000181942">
    <property type="component" value="Unassembled WGS sequence"/>
</dbReference>
<name>A0A1I2UA67_9ACTN</name>